<feature type="transmembrane region" description="Helical" evidence="11">
    <location>
        <begin position="1399"/>
        <end position="1420"/>
    </location>
</feature>
<feature type="transmembrane region" description="Helical" evidence="11">
    <location>
        <begin position="1536"/>
        <end position="1559"/>
    </location>
</feature>
<dbReference type="InterPro" id="IPR051223">
    <property type="entry name" value="Polycystin"/>
</dbReference>
<evidence type="ECO:0000256" key="11">
    <source>
        <dbReference type="SAM" id="Phobius"/>
    </source>
</evidence>
<feature type="transmembrane region" description="Helical" evidence="11">
    <location>
        <begin position="1571"/>
        <end position="1597"/>
    </location>
</feature>
<feature type="disulfide bond" evidence="8">
    <location>
        <begin position="1764"/>
        <end position="1780"/>
    </location>
</feature>
<feature type="transmembrane region" description="Helical" evidence="11">
    <location>
        <begin position="2033"/>
        <end position="2055"/>
    </location>
</feature>
<dbReference type="GO" id="GO:0005509">
    <property type="term" value="F:calcium ion binding"/>
    <property type="evidence" value="ECO:0007669"/>
    <property type="project" value="InterPro"/>
</dbReference>
<evidence type="ECO:0000256" key="12">
    <source>
        <dbReference type="SAM" id="SignalP"/>
    </source>
</evidence>
<proteinExistence type="inferred from homology"/>
<feature type="transmembrane region" description="Helical" evidence="11">
    <location>
        <begin position="2061"/>
        <end position="2080"/>
    </location>
</feature>
<feature type="transmembrane region" description="Helical" evidence="11">
    <location>
        <begin position="1944"/>
        <end position="1964"/>
    </location>
</feature>
<feature type="domain" description="PLAT" evidence="13">
    <location>
        <begin position="1238"/>
        <end position="1356"/>
    </location>
</feature>
<dbReference type="Gene3D" id="2.60.60.20">
    <property type="entry name" value="PLAT/LH2 domain"/>
    <property type="match status" value="1"/>
</dbReference>
<keyword evidence="5 11" id="KW-1133">Transmembrane helix</keyword>
<dbReference type="PANTHER" id="PTHR10877:SF185">
    <property type="entry name" value="POLYCYSTIN FAMILY RECEPTOR FOR EGG JELLY"/>
    <property type="match status" value="1"/>
</dbReference>
<dbReference type="Proteomes" id="UP000472272">
    <property type="component" value="Chromosome 5"/>
</dbReference>
<dbReference type="InterPro" id="IPR002859">
    <property type="entry name" value="PKD/REJ-like"/>
</dbReference>
<dbReference type="OMA" id="PDNDPFH"/>
<feature type="domain" description="REJ" evidence="14">
    <location>
        <begin position="230"/>
        <end position="931"/>
    </location>
</feature>
<dbReference type="Pfam" id="PF20519">
    <property type="entry name" value="Polycystin_dom"/>
    <property type="match status" value="1"/>
</dbReference>
<evidence type="ECO:0000256" key="1">
    <source>
        <dbReference type="ARBA" id="ARBA00004141"/>
    </source>
</evidence>
<evidence type="ECO:0000313" key="16">
    <source>
        <dbReference type="Proteomes" id="UP000472272"/>
    </source>
</evidence>
<feature type="signal peptide" evidence="12">
    <location>
        <begin position="1"/>
        <end position="22"/>
    </location>
</feature>
<feature type="transmembrane region" description="Helical" evidence="11">
    <location>
        <begin position="2092"/>
        <end position="2115"/>
    </location>
</feature>
<evidence type="ECO:0000256" key="2">
    <source>
        <dbReference type="ARBA" id="ARBA00007200"/>
    </source>
</evidence>
<dbReference type="Ensembl" id="ENSPMRT00000001814.1">
    <property type="protein sequence ID" value="ENSPMRP00000001709.1"/>
    <property type="gene ID" value="ENSPMRG00000001254.1"/>
</dbReference>
<evidence type="ECO:0000259" key="13">
    <source>
        <dbReference type="PROSITE" id="PS50095"/>
    </source>
</evidence>
<dbReference type="PANTHER" id="PTHR10877">
    <property type="entry name" value="POLYCYSTIN FAMILY MEMBER"/>
    <property type="match status" value="1"/>
</dbReference>
<dbReference type="InterPro" id="IPR014010">
    <property type="entry name" value="REJ_dom"/>
</dbReference>
<feature type="transmembrane region" description="Helical" evidence="11">
    <location>
        <begin position="1993"/>
        <end position="2013"/>
    </location>
</feature>
<reference evidence="15 16" key="1">
    <citation type="journal article" date="2019" name="Proc. Natl. Acad. Sci. U.S.A.">
        <title>Regulatory changes in pterin and carotenoid genes underlie balanced color polymorphisms in the wall lizard.</title>
        <authorList>
            <person name="Andrade P."/>
            <person name="Pinho C."/>
            <person name="Perez I de Lanuza G."/>
            <person name="Afonso S."/>
            <person name="Brejcha J."/>
            <person name="Rubin C.J."/>
            <person name="Wallerman O."/>
            <person name="Pereira P."/>
            <person name="Sabatino S.J."/>
            <person name="Bellati A."/>
            <person name="Pellitteri-Rosa D."/>
            <person name="Bosakova Z."/>
            <person name="Bunikis I."/>
            <person name="Carretero M.A."/>
            <person name="Feiner N."/>
            <person name="Marsik P."/>
            <person name="Pauperio F."/>
            <person name="Salvi D."/>
            <person name="Soler L."/>
            <person name="While G.M."/>
            <person name="Uller T."/>
            <person name="Font E."/>
            <person name="Andersson L."/>
            <person name="Carneiro M."/>
        </authorList>
    </citation>
    <scope>NUCLEOTIDE SEQUENCE</scope>
</reference>
<keyword evidence="3 11" id="KW-0812">Transmembrane</keyword>
<dbReference type="InterPro" id="IPR013122">
    <property type="entry name" value="PKD1_2_channel"/>
</dbReference>
<dbReference type="InterPro" id="IPR046791">
    <property type="entry name" value="Polycystin_dom"/>
</dbReference>
<protein>
    <recommendedName>
        <fullName evidence="17">Polycystin family receptor for egg jelly</fullName>
    </recommendedName>
</protein>
<sequence length="2184" mass="247882">MRYLLCHVFLFCCSCCLQYRVAAPLDLLPPPLLVTCSKPENRVYQRQDNELQVSCLWDEYIELCYSRAPGVNSKERETDLQPAPHCHWYRDSILVNSTDNWLGELVLGQGLPGEGPYPPWAYSRITVQCTSTLCSAPLCFHHNLSIEVTGQDVRLFLLWPRTLPVFEWQPVHLGWCARLKSSSWSYRFRSRGAKVKCIGNGLMPAILKATVNTYASKALRFSIACHQEPCSIKEISIQKPDASQRVVYYTQGTEFTLAADTRITCPGPNQTNVIWNIYKVPDLTTTPDWSKPFNPPSIGRRNSTILKVPGPVLDNGLYLFNFTMKLTSLDTWKSMEGSDSLFVKIGSDTFVAVIAGGSIRTVGFSDEWILNGSAYYNGEAVQPSKGLSFTWYCSKEKTDYTSMTLSENGKCHPDQVDLKWITCSVPVQRVQPETLQGNNVYYFRLVVQNGSRIAQTEQIVHVQAPLAIILNVTCIENCGESVIPTERFCLSGKCLNCRSGKSLYYWSLYSAQSSEINFDWFSKSTTGRSNPYLHINAYAFVSMAEQSFTFSLKVTTKEGQSAIYKYSFYVNGPPQIGKCVINPKIGMAFLTKFIIQCSGFEDKNGPLTYKVIASSNQIKTSAVSSVENNVLGIIVYAGHEPKTPRSFLPVGIPSQNSTLIIYVQVYDALGASSQVILQATVYEQIKNKPTHVVQHDLHGLISGPTAPMTTLLAAKDYFNIGYFVYMVASVLNNIETLPTNQGSKTDLRQILLNITTRIPTTDVLKINQVILSICQVTHETTEVNRESQLLAVRKLREVSEALKRLRAKDLGSKEAEILGNGIFIGLSNVLNASLLNHGNVNANAIKETISVTEILAALVLQGKVPGEQETNMETEIWAMHLRKDEKWDVSGTFSDRQYCRNCFYTELKKSNHSELQVDAVVSTVLYEFDRNPFPWLLYTEDIGTMVTGLKMTGTKANGDVISITPYVVEMIMARKEEAIFDLTIGPAKNLPKTTGGFSFEVKRSSKDIFIQIVSKINITFHVFIYLGHNISHPPVAVYVASHSSPPTPTKMDTNVTDCAVKAPYILCLPQSLLWSLFQSNRADRLNISVVLQSHPIVRDQTTKIVRIAHFAAACLDLDGIQNQWKEGSCHLGPQTTYSKIHCICKAKERSRRTANPRPSRTSGLGIQFLAAKVLLFPNQVDMKRFLLASSGQNPVTGLTVLAIFIIYISLAIWVIRKDKAGTRDQVIDLPDNDPFHEVRYLVTIYTGSRLRSGTNADVFIELIGQNGASDVHHLKHPQFPGIFQEGSIDTFLLTTERDLGNICSLHIWRNNHGFGPNWFLSRIQVQNMDTKQSWLFICRKWFDPGRDDCQIERSFTVTNPSVPLSKTDYFCIMISNDLFKNHLWLSVFVHLDDDSFSRFLRLTCCLAILLSSLMFNTIFFNDIDQHIYSVELQYLRSITIGIESSLISVPVQLILVTLFKHLSKKPSAHNAVQAHPKGSSSFSSENLCEEGNLKAAPPSEMKSQQFPHRDTNSSNNVAAENETFSEKIHKPQSTWWVLYIACIIVLSASAVLSFFIVLLGQPYSTKTSSEWLIASITSFCLTVLFLETFKVVFFTAWNTIYPKYCRNIPWTRYQDLKFNDRTIPANEMRQLHDNLVKLRASKKYQPIKGGELIILRKKATVKSLGYILAKNMVCHFVFLALILKYTHPTETTSSFHYNRFMRKKFSLGLSEVNKVEDIYKWVKKILLPLIHNDYQPTYLSETWSKVLGSPRMRQIRGIHSDRACTYLHSFQKAFLTDIHCVHRYGGDPEDQADYNGFSGYTYEQSIAEWEYVSYGELNSYPSRGYSFYFFTGEPQINSTERLKTLESNTWLDHRTWVTIIELTTFNPDADLFCSISVIFECSYVGPLVSSVSVHSYKLPLLADRTSSQVFFFLCIVAILIFYIVDEYRMLRQERLNYIKTAANLINFGIKTVCLIFLLLILFRLKLAFELIQFYLYNQEQFIPFHAAAHFDRVVRTVKALLAFFLVMKTYRYLRFMFDVRLAQKSLFEALPTITNLSVGGAIFFLAYMSVGYLGFGQHEESYRTLLYSFTTVLSYCALAFRGTEFAADRFLAGLFLTSFLFVMICVFLNLLQAIMISAYTEAKRSIYPEHAHEAEMMDFVIQKIYSAWVFVTTGTRTTTQTVMFNRMLYGKQRKNYVQQFKKEE</sequence>
<dbReference type="SMART" id="SM00308">
    <property type="entry name" value="LH2"/>
    <property type="match status" value="1"/>
</dbReference>
<organism evidence="15 16">
    <name type="scientific">Podarcis muralis</name>
    <name type="common">Wall lizard</name>
    <name type="synonym">Lacerta muralis</name>
    <dbReference type="NCBI Taxonomy" id="64176"/>
    <lineage>
        <taxon>Eukaryota</taxon>
        <taxon>Metazoa</taxon>
        <taxon>Chordata</taxon>
        <taxon>Craniata</taxon>
        <taxon>Vertebrata</taxon>
        <taxon>Euteleostomi</taxon>
        <taxon>Lepidosauria</taxon>
        <taxon>Squamata</taxon>
        <taxon>Bifurcata</taxon>
        <taxon>Unidentata</taxon>
        <taxon>Episquamata</taxon>
        <taxon>Laterata</taxon>
        <taxon>Lacertibaenia</taxon>
        <taxon>Lacertidae</taxon>
        <taxon>Podarcis</taxon>
    </lineage>
</organism>
<dbReference type="PRINTS" id="PR01433">
    <property type="entry name" value="POLYCYSTIN2"/>
</dbReference>
<dbReference type="GeneTree" id="ENSGT00940000162080"/>
<reference evidence="15" key="2">
    <citation type="submission" date="2025-08" db="UniProtKB">
        <authorList>
            <consortium name="Ensembl"/>
        </authorList>
    </citation>
    <scope>IDENTIFICATION</scope>
</reference>
<dbReference type="GO" id="GO:0005262">
    <property type="term" value="F:calcium channel activity"/>
    <property type="evidence" value="ECO:0007669"/>
    <property type="project" value="TreeGrafter"/>
</dbReference>
<evidence type="ECO:0000256" key="6">
    <source>
        <dbReference type="ARBA" id="ARBA00023136"/>
    </source>
</evidence>
<feature type="chain" id="PRO_5025427734" description="Polycystin family receptor for egg jelly" evidence="12">
    <location>
        <begin position="23"/>
        <end position="2184"/>
    </location>
</feature>
<evidence type="ECO:0000256" key="9">
    <source>
        <dbReference type="PROSITE-ProRule" id="PRU00152"/>
    </source>
</evidence>
<dbReference type="InterPro" id="IPR003915">
    <property type="entry name" value="PKD_2"/>
</dbReference>
<accession>A0A670HPE7</accession>
<evidence type="ECO:0000256" key="7">
    <source>
        <dbReference type="ARBA" id="ARBA00023180"/>
    </source>
</evidence>
<dbReference type="PROSITE" id="PS51111">
    <property type="entry name" value="REJ"/>
    <property type="match status" value="1"/>
</dbReference>
<dbReference type="InterPro" id="IPR001024">
    <property type="entry name" value="PLAT/LH2_dom"/>
</dbReference>
<comment type="subcellular location">
    <subcellularLocation>
        <location evidence="1">Membrane</location>
        <topology evidence="1">Multi-pass membrane protein</topology>
    </subcellularLocation>
</comment>
<feature type="transmembrane region" description="Helical" evidence="11">
    <location>
        <begin position="1195"/>
        <end position="1215"/>
    </location>
</feature>
<dbReference type="Gene3D" id="1.10.287.70">
    <property type="match status" value="1"/>
</dbReference>
<feature type="transmembrane region" description="Helical" evidence="11">
    <location>
        <begin position="1440"/>
        <end position="1459"/>
    </location>
</feature>
<reference evidence="15" key="3">
    <citation type="submission" date="2025-09" db="UniProtKB">
        <authorList>
            <consortium name="Ensembl"/>
        </authorList>
    </citation>
    <scope>IDENTIFICATION</scope>
</reference>
<evidence type="ECO:0000256" key="5">
    <source>
        <dbReference type="ARBA" id="ARBA00022989"/>
    </source>
</evidence>
<dbReference type="Pfam" id="PF02010">
    <property type="entry name" value="REJ"/>
    <property type="match status" value="1"/>
</dbReference>
<evidence type="ECO:0000256" key="8">
    <source>
        <dbReference type="PIRSR" id="PIRSR603915-2"/>
    </source>
</evidence>
<name>A0A670HPE7_PODMU</name>
<dbReference type="GO" id="GO:0050982">
    <property type="term" value="P:detection of mechanical stimulus"/>
    <property type="evidence" value="ECO:0007669"/>
    <property type="project" value="TreeGrafter"/>
</dbReference>
<dbReference type="SUPFAM" id="SSF49723">
    <property type="entry name" value="Lipase/lipooxygenase domain (PLAT/LH2 domain)"/>
    <property type="match status" value="1"/>
</dbReference>
<comment type="caution">
    <text evidence="9">Lacks conserved residue(s) required for the propagation of feature annotation.</text>
</comment>
<feature type="transmembrane region" description="Helical" evidence="11">
    <location>
        <begin position="1664"/>
        <end position="1683"/>
    </location>
</feature>
<keyword evidence="6 11" id="KW-0472">Membrane</keyword>
<keyword evidence="4 12" id="KW-0732">Signal</keyword>
<feature type="region of interest" description="Disordered" evidence="10">
    <location>
        <begin position="1495"/>
        <end position="1514"/>
    </location>
</feature>
<evidence type="ECO:0000256" key="3">
    <source>
        <dbReference type="ARBA" id="ARBA00022692"/>
    </source>
</evidence>
<evidence type="ECO:0000259" key="14">
    <source>
        <dbReference type="PROSITE" id="PS51111"/>
    </source>
</evidence>
<dbReference type="Pfam" id="PF01477">
    <property type="entry name" value="PLAT"/>
    <property type="match status" value="1"/>
</dbReference>
<dbReference type="InterPro" id="IPR036392">
    <property type="entry name" value="PLAT/LH2_dom_sf"/>
</dbReference>
<keyword evidence="16" id="KW-1185">Reference proteome</keyword>
<comment type="similarity">
    <text evidence="2">Belongs to the polycystin family.</text>
</comment>
<evidence type="ECO:0008006" key="17">
    <source>
        <dbReference type="Google" id="ProtNLM"/>
    </source>
</evidence>
<dbReference type="GO" id="GO:0016020">
    <property type="term" value="C:membrane"/>
    <property type="evidence" value="ECO:0007669"/>
    <property type="project" value="UniProtKB-SubCell"/>
</dbReference>
<evidence type="ECO:0000256" key="4">
    <source>
        <dbReference type="ARBA" id="ARBA00022729"/>
    </source>
</evidence>
<dbReference type="PROSITE" id="PS50095">
    <property type="entry name" value="PLAT"/>
    <property type="match status" value="1"/>
</dbReference>
<feature type="compositionally biased region" description="Polar residues" evidence="10">
    <location>
        <begin position="1501"/>
        <end position="1514"/>
    </location>
</feature>
<evidence type="ECO:0000313" key="15">
    <source>
        <dbReference type="Ensembl" id="ENSPMRP00000001709.1"/>
    </source>
</evidence>
<evidence type="ECO:0000256" key="10">
    <source>
        <dbReference type="SAM" id="MobiDB-lite"/>
    </source>
</evidence>
<dbReference type="Pfam" id="PF08016">
    <property type="entry name" value="PKD_channel"/>
    <property type="match status" value="1"/>
</dbReference>
<feature type="transmembrane region" description="Helical" evidence="11">
    <location>
        <begin position="1907"/>
        <end position="1924"/>
    </location>
</feature>
<keyword evidence="7" id="KW-0325">Glycoprotein</keyword>